<dbReference type="Proteomes" id="UP000232722">
    <property type="component" value="Unassembled WGS sequence"/>
</dbReference>
<comment type="caution">
    <text evidence="2">The sequence shown here is derived from an EMBL/GenBank/DDBJ whole genome shotgun (WGS) entry which is preliminary data.</text>
</comment>
<dbReference type="VEuPathDB" id="FungiDB:RhiirFUN_017345"/>
<keyword evidence="1" id="KW-0175">Coiled coil</keyword>
<dbReference type="VEuPathDB" id="FungiDB:FUN_020977"/>
<dbReference type="VEuPathDB" id="FungiDB:RhiirA1_487225"/>
<proteinExistence type="predicted"/>
<accession>A0A2N0Q6Z6</accession>
<feature type="coiled-coil region" evidence="1">
    <location>
        <begin position="707"/>
        <end position="741"/>
    </location>
</feature>
<dbReference type="VEuPathDB" id="FungiDB:RhiirFUN_021042"/>
<dbReference type="VEuPathDB" id="FungiDB:FUN_013722"/>
<evidence type="ECO:0000313" key="3">
    <source>
        <dbReference type="Proteomes" id="UP000232722"/>
    </source>
</evidence>
<dbReference type="EMBL" id="LLXJ01000115">
    <property type="protein sequence ID" value="PKC14838.1"/>
    <property type="molecule type" value="Genomic_DNA"/>
</dbReference>
<sequence length="975" mass="112857">MLYLVVIVTEGIIKCVLPERIITITENEQFSELYEIFTSGQFNNQNVKVYVRQNRVDKWVEVSDGLNSDLKIMEVLGYNHVNFSLITESIREIDPYHTEHTRRDLLYNEIIDLLRNQKAGWKGGVHQTLGKEFVERIANAIWYIDPHLKLLQSRSCHIPVLFKELATYANDDPDINTYNLAYRTTHHKKEPISHQKLDLLIKSLELLIGQPWVNDNEWNNIIPAIIALVDMMRKYSEHLVKSKTIMATIHHNDESTRNPTNNSRMFRVLGCKENDLNEQYQELNDVILQCGFYQYMDVYSYLPIDIMKRYRYLKHLQLTCSIGIYRYAQGNYLGTITYIWKIPESEATDEFQDETQKFICWQKFMKDCLITPAILRMLYFDLTGDAAVTANIISREIEERLHLMMALEDPSITFDLRTNNGFKGNKFDIFWTELDMYFNEETPAVDDRYHDTIMHMPLAISIRDLHDIILARLHIKNGRYQVKFKVQSRLLYKKSVDAHYCAAIFHYLCEFLIQYQQWACFISADDKHKVPIGEDVPVSTGVRNCRSLTTQKNDLNASDHDFTKLSLTPSVIFFVSIPSDISGGFYSGQVFVSFKDTVFEPSSAIRHATEFHNAIDIKYTHQTSPPILCLYTDGGPDHRCTYGSVQIALISLFLSGNYDMLIAVRTAPHHSWTNLAERIMSILNLGLQNVSIMRNTMSDESEALFDKADTLDEIRNKASKNSNLEKELRDCIKDVQNLLHNHSEKLVLKNQYFKCYNAANKHDINSLFQSILKVDPSLIRSEITQAQLTRHTELISFMKTHCHKRVYSFQIKKCQNVLCDICTPIRLPQTIFDNLYFLPDPTPALDSPEHYSSFQAVYGKQTSEEFRPSLQLNQANAEPAPKSVLVSAKILFVRVKISCDTPVEILYYSSQKSGNFDICYYCGTDSDFVDPPSILRTKYKIIYPLCQGCQDKGKEFSTRIEVKVNNNNSKQRKIS</sequence>
<reference evidence="2 3" key="1">
    <citation type="submission" date="2016-04" db="EMBL/GenBank/DDBJ databases">
        <title>Genome analyses suggest a sexual origin of heterokaryosis in a supposedly ancient asexual fungus.</title>
        <authorList>
            <person name="Ropars J."/>
            <person name="Sedzielewska K."/>
            <person name="Noel J."/>
            <person name="Charron P."/>
            <person name="Farinelli L."/>
            <person name="Marton T."/>
            <person name="Kruger M."/>
            <person name="Pelin A."/>
            <person name="Brachmann A."/>
            <person name="Corradi N."/>
        </authorList>
    </citation>
    <scope>NUCLEOTIDE SEQUENCE [LARGE SCALE GENOMIC DNA]</scope>
    <source>
        <strain evidence="2 3">A5</strain>
    </source>
</reference>
<name>A0A2N0Q6Z6_9GLOM</name>
<reference evidence="2 3" key="2">
    <citation type="submission" date="2017-09" db="EMBL/GenBank/DDBJ databases">
        <title>Extensive intraspecific genome diversity in a model arbuscular mycorrhizal fungus.</title>
        <authorList>
            <person name="Chen E.C."/>
            <person name="Morin E."/>
            <person name="Beaudet D."/>
            <person name="Noel J."/>
            <person name="Ndikumana S."/>
            <person name="Charron P."/>
            <person name="St-Onge C."/>
            <person name="Giorgi J."/>
            <person name="Grigoriev I.V."/>
            <person name="Roux C."/>
            <person name="Martin F.M."/>
            <person name="Corradi N."/>
        </authorList>
    </citation>
    <scope>NUCLEOTIDE SEQUENCE [LARGE SCALE GENOMIC DNA]</scope>
    <source>
        <strain evidence="2 3">A5</strain>
    </source>
</reference>
<evidence type="ECO:0000313" key="2">
    <source>
        <dbReference type="EMBL" id="PKC14838.1"/>
    </source>
</evidence>
<evidence type="ECO:0000256" key="1">
    <source>
        <dbReference type="SAM" id="Coils"/>
    </source>
</evidence>
<dbReference type="VEuPathDB" id="FungiDB:FUN_011805"/>
<dbReference type="VEuPathDB" id="FungiDB:FUN_011345"/>
<dbReference type="VEuPathDB" id="FungiDB:RhiirFUN_022053"/>
<dbReference type="AlphaFoldDB" id="A0A2N0Q6Z6"/>
<protein>
    <submittedName>
        <fullName evidence="2">Uncharacterized protein</fullName>
    </submittedName>
</protein>
<organism evidence="2 3">
    <name type="scientific">Rhizophagus irregularis</name>
    <dbReference type="NCBI Taxonomy" id="588596"/>
    <lineage>
        <taxon>Eukaryota</taxon>
        <taxon>Fungi</taxon>
        <taxon>Fungi incertae sedis</taxon>
        <taxon>Mucoromycota</taxon>
        <taxon>Glomeromycotina</taxon>
        <taxon>Glomeromycetes</taxon>
        <taxon>Glomerales</taxon>
        <taxon>Glomeraceae</taxon>
        <taxon>Rhizophagus</taxon>
    </lineage>
</organism>
<gene>
    <name evidence="2" type="ORF">RhiirA5_408904</name>
</gene>
<dbReference type="VEuPathDB" id="FungiDB:RhiirA1_508619"/>